<gene>
    <name evidence="12" type="ORF">GCM10011517_07140</name>
</gene>
<dbReference type="RefSeq" id="WP_095596394.1">
    <property type="nucleotide sequence ID" value="NZ_BMKN01000001.1"/>
</dbReference>
<evidence type="ECO:0000313" key="13">
    <source>
        <dbReference type="Proteomes" id="UP000606730"/>
    </source>
</evidence>
<evidence type="ECO:0000256" key="4">
    <source>
        <dbReference type="ARBA" id="ARBA00022723"/>
    </source>
</evidence>
<dbReference type="InterPro" id="IPR009045">
    <property type="entry name" value="Zn_M74/Hedgehog-like"/>
</dbReference>
<comment type="similarity">
    <text evidence="10">Belongs to the peptidase M15 family.</text>
</comment>
<dbReference type="PANTHER" id="PTHR37425:SF1">
    <property type="entry name" value="OUTER MEMBRANE PROTEIN"/>
    <property type="match status" value="1"/>
</dbReference>
<keyword evidence="7" id="KW-0862">Zinc</keyword>
<sequence>MTVNKSGFTRRGVLQAFAATTLAAAPTMSNAFSFGKGAGDIRQLSMYSGRTGESINTIYWIDGDYIKEAVKEISYFMRDWRTNEVKMIDTRTLDIMAAAHNLLDTSEPYMMLSGYRTPQTNASLRSRSSSVARNSLHMKGQAVDLRLKSRSVGQMFKAASACNGGGVGRYSRSNFVHMDCGDVRTWGR</sequence>
<evidence type="ECO:0000256" key="5">
    <source>
        <dbReference type="ARBA" id="ARBA00022729"/>
    </source>
</evidence>
<dbReference type="Proteomes" id="UP000606730">
    <property type="component" value="Unassembled WGS sequence"/>
</dbReference>
<dbReference type="PANTHER" id="PTHR37425">
    <property type="match status" value="1"/>
</dbReference>
<name>A0A917EIX3_9RHOB</name>
<protein>
    <recommendedName>
        <fullName evidence="11">Murein endopeptidase K</fullName>
    </recommendedName>
</protein>
<keyword evidence="4" id="KW-0479">Metal-binding</keyword>
<accession>A0A917EIX3</accession>
<dbReference type="InterPro" id="IPR010275">
    <property type="entry name" value="MepK"/>
</dbReference>
<evidence type="ECO:0000256" key="9">
    <source>
        <dbReference type="ARBA" id="ARBA00023316"/>
    </source>
</evidence>
<evidence type="ECO:0000256" key="11">
    <source>
        <dbReference type="ARBA" id="ARBA00093666"/>
    </source>
</evidence>
<dbReference type="OrthoDB" id="9782994at2"/>
<evidence type="ECO:0000256" key="10">
    <source>
        <dbReference type="ARBA" id="ARBA00093448"/>
    </source>
</evidence>
<dbReference type="EMBL" id="BMKN01000001">
    <property type="protein sequence ID" value="GGE42082.1"/>
    <property type="molecule type" value="Genomic_DNA"/>
</dbReference>
<dbReference type="PROSITE" id="PS51318">
    <property type="entry name" value="TAT"/>
    <property type="match status" value="1"/>
</dbReference>
<evidence type="ECO:0000256" key="2">
    <source>
        <dbReference type="ARBA" id="ARBA00004776"/>
    </source>
</evidence>
<dbReference type="GO" id="GO:0071555">
    <property type="term" value="P:cell wall organization"/>
    <property type="evidence" value="ECO:0007669"/>
    <property type="project" value="UniProtKB-KW"/>
</dbReference>
<dbReference type="Gene3D" id="3.30.1380.10">
    <property type="match status" value="1"/>
</dbReference>
<evidence type="ECO:0000256" key="8">
    <source>
        <dbReference type="ARBA" id="ARBA00023049"/>
    </source>
</evidence>
<keyword evidence="6" id="KW-0378">Hydrolase</keyword>
<keyword evidence="13" id="KW-1185">Reference proteome</keyword>
<proteinExistence type="inferred from homology"/>
<evidence type="ECO:0000256" key="3">
    <source>
        <dbReference type="ARBA" id="ARBA00022670"/>
    </source>
</evidence>
<comment type="caution">
    <text evidence="12">The sequence shown here is derived from an EMBL/GenBank/DDBJ whole genome shotgun (WGS) entry which is preliminary data.</text>
</comment>
<evidence type="ECO:0000256" key="6">
    <source>
        <dbReference type="ARBA" id="ARBA00022801"/>
    </source>
</evidence>
<keyword evidence="8" id="KW-0482">Metalloprotease</keyword>
<comment type="cofactor">
    <cofactor evidence="1">
        <name>Zn(2+)</name>
        <dbReference type="ChEBI" id="CHEBI:29105"/>
    </cofactor>
</comment>
<keyword evidence="5" id="KW-0732">Signal</keyword>
<evidence type="ECO:0000256" key="7">
    <source>
        <dbReference type="ARBA" id="ARBA00022833"/>
    </source>
</evidence>
<reference evidence="12" key="1">
    <citation type="journal article" date="2014" name="Int. J. Syst. Evol. Microbiol.">
        <title>Complete genome sequence of Corynebacterium casei LMG S-19264T (=DSM 44701T), isolated from a smear-ripened cheese.</title>
        <authorList>
            <consortium name="US DOE Joint Genome Institute (JGI-PGF)"/>
            <person name="Walter F."/>
            <person name="Albersmeier A."/>
            <person name="Kalinowski J."/>
            <person name="Ruckert C."/>
        </authorList>
    </citation>
    <scope>NUCLEOTIDE SEQUENCE</scope>
    <source>
        <strain evidence="12">CGMCC 1.16012</strain>
    </source>
</reference>
<evidence type="ECO:0000313" key="12">
    <source>
        <dbReference type="EMBL" id="GGE42082.1"/>
    </source>
</evidence>
<dbReference type="InterPro" id="IPR006311">
    <property type="entry name" value="TAT_signal"/>
</dbReference>
<comment type="pathway">
    <text evidence="2">Cell wall biogenesis; cell wall polysaccharide biosynthesis.</text>
</comment>
<reference evidence="12" key="2">
    <citation type="submission" date="2020-09" db="EMBL/GenBank/DDBJ databases">
        <authorList>
            <person name="Sun Q."/>
            <person name="Zhou Y."/>
        </authorList>
    </citation>
    <scope>NUCLEOTIDE SEQUENCE</scope>
    <source>
        <strain evidence="12">CGMCC 1.16012</strain>
    </source>
</reference>
<keyword evidence="3" id="KW-0645">Protease</keyword>
<dbReference type="AlphaFoldDB" id="A0A917EIX3"/>
<dbReference type="SUPFAM" id="SSF55166">
    <property type="entry name" value="Hedgehog/DD-peptidase"/>
    <property type="match status" value="1"/>
</dbReference>
<evidence type="ECO:0000256" key="1">
    <source>
        <dbReference type="ARBA" id="ARBA00001947"/>
    </source>
</evidence>
<keyword evidence="9" id="KW-0961">Cell wall biogenesis/degradation</keyword>
<dbReference type="GO" id="GO:0046872">
    <property type="term" value="F:metal ion binding"/>
    <property type="evidence" value="ECO:0007669"/>
    <property type="project" value="UniProtKB-KW"/>
</dbReference>
<organism evidence="12 13">
    <name type="scientific">Actibacterium pelagium</name>
    <dbReference type="NCBI Taxonomy" id="2029103"/>
    <lineage>
        <taxon>Bacteria</taxon>
        <taxon>Pseudomonadati</taxon>
        <taxon>Pseudomonadota</taxon>
        <taxon>Alphaproteobacteria</taxon>
        <taxon>Rhodobacterales</taxon>
        <taxon>Roseobacteraceae</taxon>
        <taxon>Actibacterium</taxon>
    </lineage>
</organism>
<dbReference type="GO" id="GO:0008237">
    <property type="term" value="F:metallopeptidase activity"/>
    <property type="evidence" value="ECO:0007669"/>
    <property type="project" value="UniProtKB-KW"/>
</dbReference>
<dbReference type="GO" id="GO:0006508">
    <property type="term" value="P:proteolysis"/>
    <property type="evidence" value="ECO:0007669"/>
    <property type="project" value="UniProtKB-KW"/>
</dbReference>
<dbReference type="Pfam" id="PF05951">
    <property type="entry name" value="Peptidase_M15_2"/>
    <property type="match status" value="1"/>
</dbReference>